<reference evidence="1 2" key="1">
    <citation type="journal article" date="2018" name="Int. J. Syst. Evol. Microbiol.">
        <title>Methylomusa anaerophila gen. nov., sp. nov., an anaerobic methanol-utilizing bacterium isolated from a microbial fuel cell.</title>
        <authorList>
            <person name="Amano N."/>
            <person name="Yamamuro A."/>
            <person name="Miyahara M."/>
            <person name="Kouzuma A."/>
            <person name="Abe T."/>
            <person name="Watanabe K."/>
        </authorList>
    </citation>
    <scope>NUCLEOTIDE SEQUENCE [LARGE SCALE GENOMIC DNA]</scope>
    <source>
        <strain evidence="1 2">MMFC1</strain>
    </source>
</reference>
<dbReference type="KEGG" id="mana:MAMMFC1_01690"/>
<accession>A0A348AIX4</accession>
<name>A0A348AIX4_9FIRM</name>
<sequence length="69" mass="7944">MRPIQVFEINCHKCNKIAFKLTPSSLGETFKCPVCNEDLTQRITNTAEAVKKYNALISFFETTEVRVFE</sequence>
<dbReference type="EMBL" id="AP018449">
    <property type="protein sequence ID" value="BBB91022.1"/>
    <property type="molecule type" value="Genomic_DNA"/>
</dbReference>
<gene>
    <name evidence="1" type="ORF">MAMMFC1_01690</name>
</gene>
<proteinExistence type="predicted"/>
<dbReference type="Proteomes" id="UP000276437">
    <property type="component" value="Chromosome"/>
</dbReference>
<organism evidence="1 2">
    <name type="scientific">Methylomusa anaerophila</name>
    <dbReference type="NCBI Taxonomy" id="1930071"/>
    <lineage>
        <taxon>Bacteria</taxon>
        <taxon>Bacillati</taxon>
        <taxon>Bacillota</taxon>
        <taxon>Negativicutes</taxon>
        <taxon>Selenomonadales</taxon>
        <taxon>Sporomusaceae</taxon>
        <taxon>Methylomusa</taxon>
    </lineage>
</organism>
<evidence type="ECO:0000313" key="1">
    <source>
        <dbReference type="EMBL" id="BBB91022.1"/>
    </source>
</evidence>
<keyword evidence="2" id="KW-1185">Reference proteome</keyword>
<evidence type="ECO:0000313" key="2">
    <source>
        <dbReference type="Proteomes" id="UP000276437"/>
    </source>
</evidence>
<dbReference type="AlphaFoldDB" id="A0A348AIX4"/>
<protein>
    <submittedName>
        <fullName evidence="1">Uncharacterized protein</fullName>
    </submittedName>
</protein>